<dbReference type="PANTHER" id="PTHR43797:SF2">
    <property type="entry name" value="HOMOCYSTEINE_CYSTEINE SYNTHASE"/>
    <property type="match status" value="1"/>
</dbReference>
<dbReference type="InterPro" id="IPR015421">
    <property type="entry name" value="PyrdxlP-dep_Trfase_major"/>
</dbReference>
<evidence type="ECO:0000256" key="6">
    <source>
        <dbReference type="RuleBase" id="RU362118"/>
    </source>
</evidence>
<dbReference type="GO" id="GO:0030170">
    <property type="term" value="F:pyridoxal phosphate binding"/>
    <property type="evidence" value="ECO:0007669"/>
    <property type="project" value="InterPro"/>
</dbReference>
<dbReference type="PIRSF" id="PIRSF001434">
    <property type="entry name" value="CGS"/>
    <property type="match status" value="1"/>
</dbReference>
<keyword evidence="7" id="KW-0456">Lyase</keyword>
<evidence type="ECO:0000256" key="2">
    <source>
        <dbReference type="ARBA" id="ARBA00009077"/>
    </source>
</evidence>
<dbReference type="FunFam" id="3.40.640.10:FF:000035">
    <property type="entry name" value="O-succinylhomoserine sulfhydrylase"/>
    <property type="match status" value="1"/>
</dbReference>
<dbReference type="InterPro" id="IPR006235">
    <property type="entry name" value="OAc-hSer/O-AcSer_sulfhydrylase"/>
</dbReference>
<dbReference type="InterPro" id="IPR015424">
    <property type="entry name" value="PyrdxlP-dep_Trfase"/>
</dbReference>
<dbReference type="GO" id="GO:0004124">
    <property type="term" value="F:cysteine synthase activity"/>
    <property type="evidence" value="ECO:0007669"/>
    <property type="project" value="TreeGrafter"/>
</dbReference>
<dbReference type="PANTHER" id="PTHR43797">
    <property type="entry name" value="HOMOCYSTEINE/CYSTEINE SYNTHASE"/>
    <property type="match status" value="1"/>
</dbReference>
<evidence type="ECO:0000256" key="4">
    <source>
        <dbReference type="ARBA" id="ARBA00022898"/>
    </source>
</evidence>
<dbReference type="InterPro" id="IPR015422">
    <property type="entry name" value="PyrdxlP-dep_Trfase_small"/>
</dbReference>
<dbReference type="GO" id="GO:0005737">
    <property type="term" value="C:cytoplasm"/>
    <property type="evidence" value="ECO:0007669"/>
    <property type="project" value="TreeGrafter"/>
</dbReference>
<dbReference type="OrthoDB" id="9805807at2"/>
<evidence type="ECO:0000256" key="5">
    <source>
        <dbReference type="PIRSR" id="PIRSR001434-2"/>
    </source>
</evidence>
<dbReference type="GO" id="GO:0019346">
    <property type="term" value="P:transsulfuration"/>
    <property type="evidence" value="ECO:0007669"/>
    <property type="project" value="InterPro"/>
</dbReference>
<evidence type="ECO:0000256" key="1">
    <source>
        <dbReference type="ARBA" id="ARBA00001933"/>
    </source>
</evidence>
<evidence type="ECO:0000313" key="7">
    <source>
        <dbReference type="EMBL" id="SFP49066.1"/>
    </source>
</evidence>
<evidence type="ECO:0000256" key="3">
    <source>
        <dbReference type="ARBA" id="ARBA00022679"/>
    </source>
</evidence>
<dbReference type="AlphaFoldDB" id="A0A662ZJF5"/>
<sequence length="423" mass="45713">MKDQTIQVHGGYTTEPTSHAVVPPIYQTVAYEFDNAQYAADLFNLVKPGNIYTRLMNPTADVLEKRMALLEGGKAAVAVASGQSAIEYALLNLAKNGNNIVSVPQLYGGTLTLLTSVFADLGIEGRLAKSDSPADIEALIDENTRAVYCETIGNPAANIVDISALAEVAHRHGVPLVVDNTVASPALCKPISFGADIVVHSLTKFCGGHGNTMGGIIVDSGRFDWKKYGSKFSQFTAPEKSYHGVVYCDSFGDVAYAARIRTVFLRNTGAILPPQSCFMILVGLETLSLRMKQHVSNTIAIAEFLKKHPKVAWVNSAHFPDSKYHELAVKYTKGSQSGLLTFGLKGGKEDGAKFYDSLRLFKRVVNIGDSRSCVTHPASTTHRQLNSEQLKNAGIGEELIRLTIGIEDPEDLIADIDQALAQI</sequence>
<proteinExistence type="inferred from homology"/>
<keyword evidence="3" id="KW-0808">Transferase</keyword>
<keyword evidence="4 5" id="KW-0663">Pyridoxal phosphate</keyword>
<dbReference type="GO" id="GO:0006535">
    <property type="term" value="P:cysteine biosynthetic process from serine"/>
    <property type="evidence" value="ECO:0007669"/>
    <property type="project" value="TreeGrafter"/>
</dbReference>
<evidence type="ECO:0000313" key="8">
    <source>
        <dbReference type="Proteomes" id="UP000243745"/>
    </source>
</evidence>
<keyword evidence="8" id="KW-1185">Reference proteome</keyword>
<comment type="similarity">
    <text evidence="2 6">Belongs to the trans-sulfuration enzymes family.</text>
</comment>
<dbReference type="Gene3D" id="3.40.640.10">
    <property type="entry name" value="Type I PLP-dependent aspartate aminotransferase-like (Major domain)"/>
    <property type="match status" value="1"/>
</dbReference>
<dbReference type="InterPro" id="IPR000277">
    <property type="entry name" value="Cys/Met-Metab_PyrdxlP-dep_enz"/>
</dbReference>
<dbReference type="RefSeq" id="WP_093142514.1">
    <property type="nucleotide sequence ID" value="NZ_FOXF01000028.1"/>
</dbReference>
<name>A0A662ZJF5_9GAMM</name>
<dbReference type="CDD" id="cd00614">
    <property type="entry name" value="CGS_like"/>
    <property type="match status" value="1"/>
</dbReference>
<comment type="cofactor">
    <cofactor evidence="1 6">
        <name>pyridoxal 5'-phosphate</name>
        <dbReference type="ChEBI" id="CHEBI:597326"/>
    </cofactor>
</comment>
<feature type="modified residue" description="N6-(pyridoxal phosphate)lysine" evidence="5">
    <location>
        <position position="204"/>
    </location>
</feature>
<dbReference type="Pfam" id="PF01053">
    <property type="entry name" value="Cys_Met_Meta_PP"/>
    <property type="match status" value="1"/>
</dbReference>
<dbReference type="SUPFAM" id="SSF53383">
    <property type="entry name" value="PLP-dependent transferases"/>
    <property type="match status" value="1"/>
</dbReference>
<organism evidence="7 8">
    <name type="scientific">Ruminobacter amylophilus</name>
    <dbReference type="NCBI Taxonomy" id="867"/>
    <lineage>
        <taxon>Bacteria</taxon>
        <taxon>Pseudomonadati</taxon>
        <taxon>Pseudomonadota</taxon>
        <taxon>Gammaproteobacteria</taxon>
        <taxon>Aeromonadales</taxon>
        <taxon>Succinivibrionaceae</taxon>
        <taxon>Ruminobacter</taxon>
    </lineage>
</organism>
<dbReference type="Gene3D" id="3.90.1150.10">
    <property type="entry name" value="Aspartate Aminotransferase, domain 1"/>
    <property type="match status" value="1"/>
</dbReference>
<dbReference type="GO" id="GO:0003961">
    <property type="term" value="F:O-acetylhomoserine aminocarboxypropyltransferase activity"/>
    <property type="evidence" value="ECO:0007669"/>
    <property type="project" value="TreeGrafter"/>
</dbReference>
<reference evidence="7 8" key="1">
    <citation type="submission" date="2016-10" db="EMBL/GenBank/DDBJ databases">
        <authorList>
            <person name="Varghese N."/>
            <person name="Submissions S."/>
        </authorList>
    </citation>
    <scope>NUCLEOTIDE SEQUENCE [LARGE SCALE GENOMIC DNA]</scope>
    <source>
        <strain evidence="7 8">DSM 1361</strain>
    </source>
</reference>
<dbReference type="GO" id="GO:0071269">
    <property type="term" value="P:L-homocysteine biosynthetic process"/>
    <property type="evidence" value="ECO:0007669"/>
    <property type="project" value="TreeGrafter"/>
</dbReference>
<protein>
    <submittedName>
        <fullName evidence="7">O-acetylhomoserine (Thiol)-lyase</fullName>
    </submittedName>
</protein>
<dbReference type="Proteomes" id="UP000243745">
    <property type="component" value="Unassembled WGS sequence"/>
</dbReference>
<dbReference type="GO" id="GO:0016829">
    <property type="term" value="F:lyase activity"/>
    <property type="evidence" value="ECO:0007669"/>
    <property type="project" value="UniProtKB-KW"/>
</dbReference>
<dbReference type="EMBL" id="FOXF01000028">
    <property type="protein sequence ID" value="SFP49066.1"/>
    <property type="molecule type" value="Genomic_DNA"/>
</dbReference>
<accession>A0A662ZJF5</accession>
<gene>
    <name evidence="7" type="ORF">SAMN02910344_01528</name>
</gene>
<dbReference type="NCBIfam" id="TIGR01326">
    <property type="entry name" value="OAH_OAS_sulfhy"/>
    <property type="match status" value="1"/>
</dbReference>